<proteinExistence type="predicted"/>
<dbReference type="EMBL" id="CP036200">
    <property type="protein sequence ID" value="QBF83726.1"/>
    <property type="molecule type" value="Genomic_DNA"/>
</dbReference>
<sequence>MSQEFSNQEVSSQDMSDTVSSGQIATRYSHKDIIAKIDHHLAHQLSHSWLDIDAHKVLLCSALTLTECFAQSPALSQSALFSSASVKRQLGLKHAMVLHLGQSDLLGVIIYNLQAPQLSAIGVVDLIPYHIPLEQQTKLSIIHELGHLQNILLQDTLFSERLSRYQHEWLADMYLFWHMARDQAGRDLIWQQLHRRNLAMMSDSSRISHWSAPQLQYLLQTYSPQILQSFTGYASFATDALAQIPNWNDDELAEFTSLVQRTFGNDVIQILPRYMFWRQEQLIHTLTPTLVKLMGKHKTQLWLSRQFVMAENLSL</sequence>
<dbReference type="OrthoDB" id="6398122at2"/>
<reference evidence="1 2" key="1">
    <citation type="submission" date="2019-02" db="EMBL/GenBank/DDBJ databases">
        <title>Shewanella sp. D4-2 isolated from Dokdo Island.</title>
        <authorList>
            <person name="Baek K."/>
        </authorList>
    </citation>
    <scope>NUCLEOTIDE SEQUENCE [LARGE SCALE GENOMIC DNA]</scope>
    <source>
        <strain evidence="1 2">D4-2</strain>
    </source>
</reference>
<dbReference type="KEGG" id="smai:EXU30_14265"/>
<evidence type="ECO:0000313" key="1">
    <source>
        <dbReference type="EMBL" id="QBF83726.1"/>
    </source>
</evidence>
<gene>
    <name evidence="1" type="ORF">EXU30_14265</name>
</gene>
<dbReference type="RefSeq" id="WP_130601127.1">
    <property type="nucleotide sequence ID" value="NZ_CP036200.1"/>
</dbReference>
<dbReference type="AlphaFoldDB" id="A0A411PJI2"/>
<evidence type="ECO:0000313" key="2">
    <source>
        <dbReference type="Proteomes" id="UP000291106"/>
    </source>
</evidence>
<keyword evidence="2" id="KW-1185">Reference proteome</keyword>
<accession>A0A411PJI2</accession>
<organism evidence="1 2">
    <name type="scientific">Shewanella maritima</name>
    <dbReference type="NCBI Taxonomy" id="2520507"/>
    <lineage>
        <taxon>Bacteria</taxon>
        <taxon>Pseudomonadati</taxon>
        <taxon>Pseudomonadota</taxon>
        <taxon>Gammaproteobacteria</taxon>
        <taxon>Alteromonadales</taxon>
        <taxon>Shewanellaceae</taxon>
        <taxon>Shewanella</taxon>
    </lineage>
</organism>
<protein>
    <submittedName>
        <fullName evidence="1">Uncharacterized protein</fullName>
    </submittedName>
</protein>
<name>A0A411PJI2_9GAMM</name>
<dbReference type="Proteomes" id="UP000291106">
    <property type="component" value="Chromosome"/>
</dbReference>